<feature type="region of interest" description="Disordered" evidence="1">
    <location>
        <begin position="84"/>
        <end position="130"/>
    </location>
</feature>
<protein>
    <submittedName>
        <fullName evidence="3">Uncharacterized protein</fullName>
    </submittedName>
</protein>
<reference evidence="4" key="1">
    <citation type="submission" date="2016-10" db="EMBL/GenBank/DDBJ databases">
        <authorList>
            <person name="Varghese N."/>
            <person name="Submissions S."/>
        </authorList>
    </citation>
    <scope>NUCLEOTIDE SEQUENCE [LARGE SCALE GENOMIC DNA]</scope>
    <source>
        <strain evidence="4">KHC7</strain>
    </source>
</reference>
<name>A0A1G7R2Q6_9BACT</name>
<evidence type="ECO:0000256" key="2">
    <source>
        <dbReference type="SAM" id="Phobius"/>
    </source>
</evidence>
<evidence type="ECO:0000313" key="4">
    <source>
        <dbReference type="Proteomes" id="UP000199355"/>
    </source>
</evidence>
<proteinExistence type="predicted"/>
<feature type="compositionally biased region" description="Polar residues" evidence="1">
    <location>
        <begin position="84"/>
        <end position="97"/>
    </location>
</feature>
<keyword evidence="2" id="KW-0472">Membrane</keyword>
<keyword evidence="2" id="KW-1133">Transmembrane helix</keyword>
<feature type="transmembrane region" description="Helical" evidence="2">
    <location>
        <begin position="31"/>
        <end position="54"/>
    </location>
</feature>
<sequence>MHPAGREPTLGFRPLFACFSHSSCPKGNNKASLWLVACLFCTCGLFLFSTAAAADNERYKAIPLAAGGYVFILDTLEGHAWTWSNAGPGQAGPSGSNPRIVYQGNVRRNMTPPKAANTPPAAPVPQQQRF</sequence>
<evidence type="ECO:0000313" key="3">
    <source>
        <dbReference type="EMBL" id="SDG05042.1"/>
    </source>
</evidence>
<accession>A0A1G7R2Q6</accession>
<dbReference type="EMBL" id="FNBX01000027">
    <property type="protein sequence ID" value="SDG05042.1"/>
    <property type="molecule type" value="Genomic_DNA"/>
</dbReference>
<gene>
    <name evidence="3" type="ORF">SAMN05192586_1278</name>
</gene>
<evidence type="ECO:0000256" key="1">
    <source>
        <dbReference type="SAM" id="MobiDB-lite"/>
    </source>
</evidence>
<organism evidence="3 4">
    <name type="scientific">Desulfovibrio legallii</name>
    <dbReference type="NCBI Taxonomy" id="571438"/>
    <lineage>
        <taxon>Bacteria</taxon>
        <taxon>Pseudomonadati</taxon>
        <taxon>Thermodesulfobacteriota</taxon>
        <taxon>Desulfovibrionia</taxon>
        <taxon>Desulfovibrionales</taxon>
        <taxon>Desulfovibrionaceae</taxon>
        <taxon>Desulfovibrio</taxon>
    </lineage>
</organism>
<keyword evidence="2" id="KW-0812">Transmembrane</keyword>
<dbReference type="Proteomes" id="UP000199355">
    <property type="component" value="Unassembled WGS sequence"/>
</dbReference>
<dbReference type="AlphaFoldDB" id="A0A1G7R2Q6"/>
<keyword evidence="4" id="KW-1185">Reference proteome</keyword>